<dbReference type="EMBL" id="CP001032">
    <property type="protein sequence ID" value="ACB77480.1"/>
    <property type="molecule type" value="Genomic_DNA"/>
</dbReference>
<dbReference type="Proteomes" id="UP000007013">
    <property type="component" value="Chromosome"/>
</dbReference>
<dbReference type="Pfam" id="PF03968">
    <property type="entry name" value="LptD_N"/>
    <property type="match status" value="1"/>
</dbReference>
<gene>
    <name evidence="4" type="ordered locus">Oter_4207</name>
</gene>
<dbReference type="Gene3D" id="2.60.450.10">
    <property type="entry name" value="Lipopolysaccharide (LPS) transport protein A like domain"/>
    <property type="match status" value="1"/>
</dbReference>
<dbReference type="RefSeq" id="WP_012377008.1">
    <property type="nucleotide sequence ID" value="NC_010571.1"/>
</dbReference>
<feature type="domain" description="Organic solvent tolerance-like N-terminal" evidence="3">
    <location>
        <begin position="42"/>
        <end position="143"/>
    </location>
</feature>
<accession>B1ZNZ1</accession>
<dbReference type="STRING" id="452637.Oter_4207"/>
<dbReference type="AlphaFoldDB" id="B1ZNZ1"/>
<evidence type="ECO:0000256" key="2">
    <source>
        <dbReference type="SAM" id="SignalP"/>
    </source>
</evidence>
<evidence type="ECO:0000313" key="5">
    <source>
        <dbReference type="Proteomes" id="UP000007013"/>
    </source>
</evidence>
<dbReference type="KEGG" id="ote:Oter_4207"/>
<dbReference type="HOGENOM" id="CLU_1453081_0_0_0"/>
<proteinExistence type="predicted"/>
<feature type="chain" id="PRO_5002774816" evidence="2">
    <location>
        <begin position="22"/>
        <end position="186"/>
    </location>
</feature>
<dbReference type="InterPro" id="IPR005653">
    <property type="entry name" value="OstA-like_N"/>
</dbReference>
<dbReference type="OrthoDB" id="194906at2"/>
<evidence type="ECO:0000256" key="1">
    <source>
        <dbReference type="SAM" id="MobiDB-lite"/>
    </source>
</evidence>
<feature type="region of interest" description="Disordered" evidence="1">
    <location>
        <begin position="153"/>
        <end position="186"/>
    </location>
</feature>
<name>B1ZNZ1_OPITP</name>
<sequence length="186" mass="20264">MRPRFLLLLLCLATAGPLARAALEPQETTLTCDHMDMWSEGEETKAICTGKVTVTGTNLRILCDRLELTASRLTGGDKASVPTLEKFRYLLATGNVSITQGSRTATCGRAEVLPREEKLILTDQPVVIDRATNFVSAGEKITMLRGQERVEVEKPRLTGPPIRDLGFDRNSTPPATGHEPAPTPKP</sequence>
<evidence type="ECO:0000259" key="3">
    <source>
        <dbReference type="Pfam" id="PF03968"/>
    </source>
</evidence>
<protein>
    <submittedName>
        <fullName evidence="4">OstA family protein</fullName>
    </submittedName>
</protein>
<organism evidence="4 5">
    <name type="scientific">Opitutus terrae (strain DSM 11246 / JCM 15787 / PB90-1)</name>
    <dbReference type="NCBI Taxonomy" id="452637"/>
    <lineage>
        <taxon>Bacteria</taxon>
        <taxon>Pseudomonadati</taxon>
        <taxon>Verrucomicrobiota</taxon>
        <taxon>Opitutia</taxon>
        <taxon>Opitutales</taxon>
        <taxon>Opitutaceae</taxon>
        <taxon>Opitutus</taxon>
    </lineage>
</organism>
<reference evidence="4 5" key="1">
    <citation type="journal article" date="2011" name="J. Bacteriol.">
        <title>Genome sequence of the verrucomicrobium Opitutus terrae PB90-1, an abundant inhabitant of rice paddy soil ecosystems.</title>
        <authorList>
            <person name="van Passel M.W."/>
            <person name="Kant R."/>
            <person name="Palva A."/>
            <person name="Copeland A."/>
            <person name="Lucas S."/>
            <person name="Lapidus A."/>
            <person name="Glavina del Rio T."/>
            <person name="Pitluck S."/>
            <person name="Goltsman E."/>
            <person name="Clum A."/>
            <person name="Sun H."/>
            <person name="Schmutz J."/>
            <person name="Larimer F.W."/>
            <person name="Land M.L."/>
            <person name="Hauser L."/>
            <person name="Kyrpides N."/>
            <person name="Mikhailova N."/>
            <person name="Richardson P.P."/>
            <person name="Janssen P.H."/>
            <person name="de Vos W.M."/>
            <person name="Smidt H."/>
        </authorList>
    </citation>
    <scope>NUCLEOTIDE SEQUENCE [LARGE SCALE GENOMIC DNA]</scope>
    <source>
        <strain evidence="5">DSM 11246 / JCM 15787 / PB90-1</strain>
    </source>
</reference>
<dbReference type="eggNOG" id="ENOG5030IMD">
    <property type="taxonomic scope" value="Bacteria"/>
</dbReference>
<feature type="signal peptide" evidence="2">
    <location>
        <begin position="1"/>
        <end position="21"/>
    </location>
</feature>
<keyword evidence="5" id="KW-1185">Reference proteome</keyword>
<keyword evidence="2" id="KW-0732">Signal</keyword>
<evidence type="ECO:0000313" key="4">
    <source>
        <dbReference type="EMBL" id="ACB77480.1"/>
    </source>
</evidence>